<dbReference type="KEGG" id="tsph:KIH39_13635"/>
<proteinExistence type="predicted"/>
<reference evidence="2" key="1">
    <citation type="submission" date="2021-05" db="EMBL/GenBank/DDBJ databases">
        <title>Complete genome sequence of the cellulolytic planctomycete Telmatocola sphagniphila SP2T and characterization of the first cellulase from planctomycetes.</title>
        <authorList>
            <person name="Rakitin A.L."/>
            <person name="Beletsky A.V."/>
            <person name="Naumoff D.G."/>
            <person name="Kulichevskaya I.S."/>
            <person name="Mardanov A.V."/>
            <person name="Ravin N.V."/>
            <person name="Dedysh S.N."/>
        </authorList>
    </citation>
    <scope>NUCLEOTIDE SEQUENCE</scope>
    <source>
        <strain evidence="2">SP2T</strain>
    </source>
</reference>
<name>A0A8E6B1K0_9BACT</name>
<keyword evidence="3" id="KW-1185">Reference proteome</keyword>
<organism evidence="2 3">
    <name type="scientific">Telmatocola sphagniphila</name>
    <dbReference type="NCBI Taxonomy" id="1123043"/>
    <lineage>
        <taxon>Bacteria</taxon>
        <taxon>Pseudomonadati</taxon>
        <taxon>Planctomycetota</taxon>
        <taxon>Planctomycetia</taxon>
        <taxon>Gemmatales</taxon>
        <taxon>Gemmataceae</taxon>
    </lineage>
</organism>
<dbReference type="EMBL" id="CP074694">
    <property type="protein sequence ID" value="QVL29911.1"/>
    <property type="molecule type" value="Genomic_DNA"/>
</dbReference>
<keyword evidence="1" id="KW-0732">Signal</keyword>
<sequence>MFRKLTVLLALFLAQVAWSDDPKPEEIENAKKKLGVENSTEDRLAAMKMLRKNWRFLGEKEAVSIFEKLLKEDKLPPVRVKAISCWAAIFIDKKEKIFPLAILKYLDDPDEEIQEQVCHLLVVLPKVPEESLGLLLKHATSKNFTVRQEMLLVLAANFPKEERVLLLLKMARSDRVPTISANAHLSLLRIQRNIEDYLLYALEMGKSHWSEAFGFKRSDAGDPEGNIFRLSLNITPTLLNHAEISPVEFFDAIKKCLTHSDAEIRGSCCDLVLVLMEARKRIELADPPDGYFERLLSWMDINEITRKPDDKPIPKYQDRLVAFVKSVKSKEFQKFLEDRLAKEQDKKIRKKLEALKAKVTQ</sequence>
<evidence type="ECO:0000313" key="3">
    <source>
        <dbReference type="Proteomes" id="UP000676194"/>
    </source>
</evidence>
<protein>
    <recommendedName>
        <fullName evidence="4">HEAT repeat domain-containing protein</fullName>
    </recommendedName>
</protein>
<evidence type="ECO:0000256" key="1">
    <source>
        <dbReference type="SAM" id="SignalP"/>
    </source>
</evidence>
<evidence type="ECO:0008006" key="4">
    <source>
        <dbReference type="Google" id="ProtNLM"/>
    </source>
</evidence>
<dbReference type="RefSeq" id="WP_213493793.1">
    <property type="nucleotide sequence ID" value="NZ_CP074694.1"/>
</dbReference>
<accession>A0A8E6B1K0</accession>
<dbReference type="InterPro" id="IPR016024">
    <property type="entry name" value="ARM-type_fold"/>
</dbReference>
<dbReference type="Proteomes" id="UP000676194">
    <property type="component" value="Chromosome"/>
</dbReference>
<dbReference type="AlphaFoldDB" id="A0A8E6B1K0"/>
<gene>
    <name evidence="2" type="ORF">KIH39_13635</name>
</gene>
<feature type="signal peptide" evidence="1">
    <location>
        <begin position="1"/>
        <end position="19"/>
    </location>
</feature>
<feature type="chain" id="PRO_5034518701" description="HEAT repeat domain-containing protein" evidence="1">
    <location>
        <begin position="20"/>
        <end position="361"/>
    </location>
</feature>
<dbReference type="Gene3D" id="1.25.10.10">
    <property type="entry name" value="Leucine-rich Repeat Variant"/>
    <property type="match status" value="1"/>
</dbReference>
<evidence type="ECO:0000313" key="2">
    <source>
        <dbReference type="EMBL" id="QVL29911.1"/>
    </source>
</evidence>
<dbReference type="InterPro" id="IPR011989">
    <property type="entry name" value="ARM-like"/>
</dbReference>
<dbReference type="SUPFAM" id="SSF48371">
    <property type="entry name" value="ARM repeat"/>
    <property type="match status" value="1"/>
</dbReference>